<dbReference type="Pfam" id="PF00753">
    <property type="entry name" value="Lactamase_B"/>
    <property type="match status" value="1"/>
</dbReference>
<proteinExistence type="predicted"/>
<dbReference type="EMBL" id="CZVW01000016">
    <property type="protein sequence ID" value="CUT03350.1"/>
    <property type="molecule type" value="Genomic_DNA"/>
</dbReference>
<dbReference type="InterPro" id="IPR052159">
    <property type="entry name" value="Competence_DNA_uptake"/>
</dbReference>
<keyword evidence="1" id="KW-0732">Signal</keyword>
<feature type="signal peptide" evidence="1">
    <location>
        <begin position="1"/>
        <end position="27"/>
    </location>
</feature>
<dbReference type="OrthoDB" id="9790149at2"/>
<dbReference type="RefSeq" id="WP_092350386.1">
    <property type="nucleotide sequence ID" value="NZ_CZVW01000016.1"/>
</dbReference>
<evidence type="ECO:0000313" key="3">
    <source>
        <dbReference type="EMBL" id="CUT03350.1"/>
    </source>
</evidence>
<evidence type="ECO:0000313" key="4">
    <source>
        <dbReference type="Proteomes" id="UP000199197"/>
    </source>
</evidence>
<feature type="chain" id="PRO_5006067924" evidence="1">
    <location>
        <begin position="28"/>
        <end position="416"/>
    </location>
</feature>
<dbReference type="Proteomes" id="UP000199197">
    <property type="component" value="Unassembled WGS sequence"/>
</dbReference>
<dbReference type="InterPro" id="IPR036866">
    <property type="entry name" value="RibonucZ/Hydroxyglut_hydro"/>
</dbReference>
<evidence type="ECO:0000259" key="2">
    <source>
        <dbReference type="Pfam" id="PF00753"/>
    </source>
</evidence>
<feature type="domain" description="Metallo-beta-lactamase" evidence="2">
    <location>
        <begin position="37"/>
        <end position="117"/>
    </location>
</feature>
<dbReference type="AlphaFoldDB" id="A0A0P1NW35"/>
<dbReference type="InterPro" id="IPR026444">
    <property type="entry name" value="Secre_tail"/>
</dbReference>
<dbReference type="InterPro" id="IPR001279">
    <property type="entry name" value="Metallo-B-lactamas"/>
</dbReference>
<reference evidence="4" key="1">
    <citation type="submission" date="2015-11" db="EMBL/GenBank/DDBJ databases">
        <authorList>
            <person name="Varghese N."/>
        </authorList>
    </citation>
    <scope>NUCLEOTIDE SEQUENCE [LARGE SCALE GENOMIC DNA]</scope>
    <source>
        <strain evidence="4">JGI-23</strain>
    </source>
</reference>
<dbReference type="Gene3D" id="3.60.15.10">
    <property type="entry name" value="Ribonuclease Z/Hydroxyacylglutathione hydrolase-like"/>
    <property type="match status" value="1"/>
</dbReference>
<name>A0A0P1NW35_9BACT</name>
<dbReference type="PANTHER" id="PTHR30619">
    <property type="entry name" value="DNA INTERNALIZATION/COMPETENCE PROTEIN COMEC/REC2"/>
    <property type="match status" value="1"/>
</dbReference>
<sequence>MVQRKNHRIRKLLKLLIAVAFTTKTLAQIISIHQINVSQGDACFIKIDTIKFLIDAGNPTKGNNVIIPYLATLGIDKLNFTIASHHHADHIGGLDEVIYALNPEICYDRGETYNSQQFNEYITSAGARRRTLNPKDTIIKIIRQNKQITLTCIASSGWIWNTYAGTSDENTLSIALLLEFVSQTGDTFRFFTAGDLYAKQESLIAVYFPRKINLMKISHHGSRSSTSNFMLQTFQPQAVMITVGDNNPYGHPHQETLAKLENTPSIKYIYQTEQGARASTKSVIAGNIIANVYDRFFTITTSNNPARIDTFYFGNETTLNAESEPFKRENENNKKDRSAMINSHSENGFTKIQIFIPDEIIQTIQVYNILGKLVHETNIIIPEKFELKIPSTASGVYLVLVKTNKNIYHNKITILK</sequence>
<protein>
    <submittedName>
        <fullName evidence="3">Por secretion system C-terminal sorting domain-containing protein</fullName>
    </submittedName>
</protein>
<gene>
    <name evidence="3" type="ORF">JGI23_01454</name>
</gene>
<dbReference type="PANTHER" id="PTHR30619:SF1">
    <property type="entry name" value="RECOMBINATION PROTEIN 2"/>
    <property type="match status" value="1"/>
</dbReference>
<keyword evidence="4" id="KW-1185">Reference proteome</keyword>
<dbReference type="SUPFAM" id="SSF56281">
    <property type="entry name" value="Metallo-hydrolase/oxidoreductase"/>
    <property type="match status" value="1"/>
</dbReference>
<evidence type="ECO:0000256" key="1">
    <source>
        <dbReference type="SAM" id="SignalP"/>
    </source>
</evidence>
<organism evidence="3 4">
    <name type="scientific">Candidatus Chryseopegocella kryptomonas</name>
    <dbReference type="NCBI Taxonomy" id="1633643"/>
    <lineage>
        <taxon>Bacteria</taxon>
        <taxon>Pseudomonadati</taxon>
        <taxon>Candidatus Kryptoniota</taxon>
        <taxon>Candidatus Chryseopegocella</taxon>
    </lineage>
</organism>
<dbReference type="NCBIfam" id="TIGR04183">
    <property type="entry name" value="Por_Secre_tail"/>
    <property type="match status" value="1"/>
</dbReference>
<accession>A0A0P1NW35</accession>